<feature type="active site" description="Nucleophile" evidence="6">
    <location>
        <position position="255"/>
    </location>
</feature>
<comment type="caution">
    <text evidence="8">The sequence shown here is derived from an EMBL/GenBank/DDBJ whole genome shotgun (WGS) entry which is preliminary data.</text>
</comment>
<dbReference type="GO" id="GO:0071555">
    <property type="term" value="P:cell wall organization"/>
    <property type="evidence" value="ECO:0007669"/>
    <property type="project" value="UniProtKB-UniRule"/>
</dbReference>
<keyword evidence="3 6" id="KW-0133">Cell shape</keyword>
<evidence type="ECO:0000256" key="2">
    <source>
        <dbReference type="ARBA" id="ARBA00022679"/>
    </source>
</evidence>
<dbReference type="CDD" id="cd16913">
    <property type="entry name" value="YkuD_like"/>
    <property type="match status" value="1"/>
</dbReference>
<dbReference type="GO" id="GO:0018104">
    <property type="term" value="P:peptidoglycan-protein cross-linking"/>
    <property type="evidence" value="ECO:0007669"/>
    <property type="project" value="TreeGrafter"/>
</dbReference>
<evidence type="ECO:0000256" key="3">
    <source>
        <dbReference type="ARBA" id="ARBA00022960"/>
    </source>
</evidence>
<dbReference type="InterPro" id="IPR038063">
    <property type="entry name" value="Transpep_catalytic_dom"/>
</dbReference>
<evidence type="ECO:0000256" key="6">
    <source>
        <dbReference type="PROSITE-ProRule" id="PRU01373"/>
    </source>
</evidence>
<dbReference type="GO" id="GO:0016740">
    <property type="term" value="F:transferase activity"/>
    <property type="evidence" value="ECO:0007669"/>
    <property type="project" value="UniProtKB-KW"/>
</dbReference>
<dbReference type="Pfam" id="PF03734">
    <property type="entry name" value="YkuD"/>
    <property type="match status" value="1"/>
</dbReference>
<feature type="domain" description="L,D-TPase catalytic" evidence="7">
    <location>
        <begin position="160"/>
        <end position="278"/>
    </location>
</feature>
<dbReference type="PANTHER" id="PTHR30582:SF2">
    <property type="entry name" value="L,D-TRANSPEPTIDASE YCIB-RELATED"/>
    <property type="match status" value="1"/>
</dbReference>
<keyword evidence="4 6" id="KW-0573">Peptidoglycan synthesis</keyword>
<gene>
    <name evidence="8" type="ORF">FB471_3174</name>
</gene>
<feature type="active site" description="Proton donor/acceptor" evidence="6">
    <location>
        <position position="239"/>
    </location>
</feature>
<organism evidence="8 9">
    <name type="scientific">Amycolatopsis cihanbeyliensis</name>
    <dbReference type="NCBI Taxonomy" id="1128664"/>
    <lineage>
        <taxon>Bacteria</taxon>
        <taxon>Bacillati</taxon>
        <taxon>Actinomycetota</taxon>
        <taxon>Actinomycetes</taxon>
        <taxon>Pseudonocardiales</taxon>
        <taxon>Pseudonocardiaceae</taxon>
        <taxon>Amycolatopsis</taxon>
    </lineage>
</organism>
<evidence type="ECO:0000256" key="5">
    <source>
        <dbReference type="ARBA" id="ARBA00023316"/>
    </source>
</evidence>
<dbReference type="GO" id="GO:0008360">
    <property type="term" value="P:regulation of cell shape"/>
    <property type="evidence" value="ECO:0007669"/>
    <property type="project" value="UniProtKB-UniRule"/>
</dbReference>
<evidence type="ECO:0000313" key="8">
    <source>
        <dbReference type="EMBL" id="TQJ03418.1"/>
    </source>
</evidence>
<reference evidence="8 9" key="1">
    <citation type="submission" date="2019-06" db="EMBL/GenBank/DDBJ databases">
        <title>Sequencing the genomes of 1000 actinobacteria strains.</title>
        <authorList>
            <person name="Klenk H.-P."/>
        </authorList>
    </citation>
    <scope>NUCLEOTIDE SEQUENCE [LARGE SCALE GENOMIC DNA]</scope>
    <source>
        <strain evidence="8 9">DSM 45679</strain>
    </source>
</reference>
<proteinExistence type="predicted"/>
<dbReference type="InterPro" id="IPR005490">
    <property type="entry name" value="LD_TPept_cat_dom"/>
</dbReference>
<accession>A0A542DJZ4</accession>
<dbReference type="SUPFAM" id="SSF141523">
    <property type="entry name" value="L,D-transpeptidase catalytic domain-like"/>
    <property type="match status" value="1"/>
</dbReference>
<dbReference type="InterPro" id="IPR050979">
    <property type="entry name" value="LD-transpeptidase"/>
</dbReference>
<keyword evidence="5 6" id="KW-0961">Cell wall biogenesis/degradation</keyword>
<keyword evidence="9" id="KW-1185">Reference proteome</keyword>
<dbReference type="AlphaFoldDB" id="A0A542DJZ4"/>
<dbReference type="UniPathway" id="UPA00219"/>
<dbReference type="GO" id="GO:0005576">
    <property type="term" value="C:extracellular region"/>
    <property type="evidence" value="ECO:0007669"/>
    <property type="project" value="TreeGrafter"/>
</dbReference>
<dbReference type="GO" id="GO:0071972">
    <property type="term" value="F:peptidoglycan L,D-transpeptidase activity"/>
    <property type="evidence" value="ECO:0007669"/>
    <property type="project" value="TreeGrafter"/>
</dbReference>
<dbReference type="PANTHER" id="PTHR30582">
    <property type="entry name" value="L,D-TRANSPEPTIDASE"/>
    <property type="match status" value="1"/>
</dbReference>
<evidence type="ECO:0000256" key="1">
    <source>
        <dbReference type="ARBA" id="ARBA00004752"/>
    </source>
</evidence>
<evidence type="ECO:0000256" key="4">
    <source>
        <dbReference type="ARBA" id="ARBA00022984"/>
    </source>
</evidence>
<sequence length="278" mass="29537">MERPDEFQNHPIGGIRHPRRGSLPKRLLAVGAIALLTLLASACGGEEVPGAPQALSPEEIAALPEATTYGKVPNAPEDPEPNAAVAGEVIHPEDELVVYAGAGGDPIARLPVKQVESPTWVPVIERQGDWAQILLPSRPNTSAGWVHVPEGSVESANNDYIVHVDLAAYQLRITKDDEQMGEWTVGIGKPEYPTPKGRAFIIASIAETENTYSPIVLPLSSHSESHETFGGGPGTVGIHTWPDDSFVGKANSDGCIRVPKEALDKLVELPLGTIVSIA</sequence>
<name>A0A542DJZ4_AMYCI</name>
<dbReference type="Proteomes" id="UP000320876">
    <property type="component" value="Unassembled WGS sequence"/>
</dbReference>
<comment type="pathway">
    <text evidence="1 6">Cell wall biogenesis; peptidoglycan biosynthesis.</text>
</comment>
<evidence type="ECO:0000259" key="7">
    <source>
        <dbReference type="PROSITE" id="PS52029"/>
    </source>
</evidence>
<dbReference type="EMBL" id="VFML01000001">
    <property type="protein sequence ID" value="TQJ03418.1"/>
    <property type="molecule type" value="Genomic_DNA"/>
</dbReference>
<evidence type="ECO:0000313" key="9">
    <source>
        <dbReference type="Proteomes" id="UP000320876"/>
    </source>
</evidence>
<keyword evidence="2" id="KW-0808">Transferase</keyword>
<dbReference type="Gene3D" id="2.40.440.10">
    <property type="entry name" value="L,D-transpeptidase catalytic domain-like"/>
    <property type="match status" value="1"/>
</dbReference>
<protein>
    <submittedName>
        <fullName evidence="8">L,D-transpeptidase-like protein</fullName>
    </submittedName>
</protein>
<dbReference type="PROSITE" id="PS52029">
    <property type="entry name" value="LD_TPASE"/>
    <property type="match status" value="1"/>
</dbReference>